<evidence type="ECO:0000313" key="3">
    <source>
        <dbReference type="Proteomes" id="UP000326289"/>
    </source>
</evidence>
<reference evidence="2 3" key="1">
    <citation type="submission" date="2019-04" db="EMBL/GenBank/DDBJ databases">
        <title>Fungal friends and foes A comparative genomics study of 23 Aspergillus species from section Flavi.</title>
        <authorList>
            <consortium name="DOE Joint Genome Institute"/>
            <person name="Kjaerbolling I."/>
            <person name="Vesth T.C."/>
            <person name="Frisvad J.C."/>
            <person name="Nybo J.L."/>
            <person name="Theobald S."/>
            <person name="Kildgaard S."/>
            <person name="Petersen T.I."/>
            <person name="Kuo A."/>
            <person name="Sato A."/>
            <person name="Lyhne E.K."/>
            <person name="Kogle M.E."/>
            <person name="Wiebenga A."/>
            <person name="Kun R.S."/>
            <person name="Lubbers R.J."/>
            <person name="Makela M.R."/>
            <person name="Barry K."/>
            <person name="Chovatia M."/>
            <person name="Clum A."/>
            <person name="Daum C."/>
            <person name="Haridas S."/>
            <person name="He G."/>
            <person name="LaButti K."/>
            <person name="Lipzen A."/>
            <person name="Mondo S."/>
            <person name="Pangilinan J."/>
            <person name="Riley R."/>
            <person name="Salamov A."/>
            <person name="Simmons B.A."/>
            <person name="Magnuson J.K."/>
            <person name="Henrissat B."/>
            <person name="Mortensen U.H."/>
            <person name="Larsen T.O."/>
            <person name="De vries R.P."/>
            <person name="Grigoriev I.V."/>
            <person name="Machida M."/>
            <person name="Baker S.E."/>
            <person name="Andersen M.R."/>
        </authorList>
    </citation>
    <scope>NUCLEOTIDE SEQUENCE [LARGE SCALE GENOMIC DNA]</scope>
    <source>
        <strain evidence="2 3">CBS 117635</strain>
    </source>
</reference>
<evidence type="ECO:0000313" key="2">
    <source>
        <dbReference type="EMBL" id="KAB8269307.1"/>
    </source>
</evidence>
<dbReference type="AlphaFoldDB" id="A0A5N6IST8"/>
<accession>A0A5N6IST8</accession>
<name>A0A5N6IST8_9EURO</name>
<keyword evidence="3" id="KW-1185">Reference proteome</keyword>
<dbReference type="EMBL" id="ML732849">
    <property type="protein sequence ID" value="KAB8269307.1"/>
    <property type="molecule type" value="Genomic_DNA"/>
</dbReference>
<feature type="chain" id="PRO_5024901346" description="Secreted protein" evidence="1">
    <location>
        <begin position="22"/>
        <end position="70"/>
    </location>
</feature>
<evidence type="ECO:0000256" key="1">
    <source>
        <dbReference type="SAM" id="SignalP"/>
    </source>
</evidence>
<protein>
    <recommendedName>
        <fullName evidence="4">Secreted protein</fullName>
    </recommendedName>
</protein>
<dbReference type="Proteomes" id="UP000326289">
    <property type="component" value="Unassembled WGS sequence"/>
</dbReference>
<proteinExistence type="predicted"/>
<sequence>MNKFSALVLWTALGYLPSARTFPRSIQRTIPRLKANECCLVRFCCPSSFLFLPSTEYILEDDELTTPTSS</sequence>
<evidence type="ECO:0008006" key="4">
    <source>
        <dbReference type="Google" id="ProtNLM"/>
    </source>
</evidence>
<organism evidence="2 3">
    <name type="scientific">Aspergillus minisclerotigenes</name>
    <dbReference type="NCBI Taxonomy" id="656917"/>
    <lineage>
        <taxon>Eukaryota</taxon>
        <taxon>Fungi</taxon>
        <taxon>Dikarya</taxon>
        <taxon>Ascomycota</taxon>
        <taxon>Pezizomycotina</taxon>
        <taxon>Eurotiomycetes</taxon>
        <taxon>Eurotiomycetidae</taxon>
        <taxon>Eurotiales</taxon>
        <taxon>Aspergillaceae</taxon>
        <taxon>Aspergillus</taxon>
        <taxon>Aspergillus subgen. Circumdati</taxon>
    </lineage>
</organism>
<feature type="signal peptide" evidence="1">
    <location>
        <begin position="1"/>
        <end position="21"/>
    </location>
</feature>
<keyword evidence="1" id="KW-0732">Signal</keyword>
<gene>
    <name evidence="2" type="ORF">BDV30DRAFT_217024</name>
</gene>